<proteinExistence type="inferred from homology"/>
<gene>
    <name evidence="7" type="primary">I1RPV7</name>
</gene>
<evidence type="ECO:0000256" key="4">
    <source>
        <dbReference type="ARBA" id="ARBA00022701"/>
    </source>
</evidence>
<evidence type="ECO:0000256" key="5">
    <source>
        <dbReference type="ARBA" id="ARBA00023212"/>
    </source>
</evidence>
<organism evidence="7">
    <name type="scientific">Ganoderma boninense</name>
    <dbReference type="NCBI Taxonomy" id="34458"/>
    <lineage>
        <taxon>Eukaryota</taxon>
        <taxon>Fungi</taxon>
        <taxon>Dikarya</taxon>
        <taxon>Basidiomycota</taxon>
        <taxon>Agaricomycotina</taxon>
        <taxon>Agaricomycetes</taxon>
        <taxon>Polyporales</taxon>
        <taxon>Polyporaceae</taxon>
        <taxon>Ganoderma</taxon>
    </lineage>
</organism>
<dbReference type="InterPro" id="IPR040457">
    <property type="entry name" value="GCP_C"/>
</dbReference>
<keyword evidence="4" id="KW-0493">Microtubule</keyword>
<dbReference type="AlphaFoldDB" id="A0A5K1JZ10"/>
<evidence type="ECO:0000256" key="1">
    <source>
        <dbReference type="ARBA" id="ARBA00004245"/>
    </source>
</evidence>
<dbReference type="EMBL" id="LR726908">
    <property type="protein sequence ID" value="VWO98382.1"/>
    <property type="molecule type" value="Genomic_DNA"/>
</dbReference>
<name>A0A5K1JZ10_9APHY</name>
<protein>
    <recommendedName>
        <fullName evidence="6">Gamma tubulin complex component C-terminal domain-containing protein</fullName>
    </recommendedName>
</protein>
<dbReference type="GO" id="GO:0005816">
    <property type="term" value="C:spindle pole body"/>
    <property type="evidence" value="ECO:0007669"/>
    <property type="project" value="UniProtKB-ARBA"/>
</dbReference>
<accession>A0A5K1JZ10</accession>
<evidence type="ECO:0000313" key="7">
    <source>
        <dbReference type="EMBL" id="VWO98382.1"/>
    </source>
</evidence>
<evidence type="ECO:0000256" key="3">
    <source>
        <dbReference type="ARBA" id="ARBA00022490"/>
    </source>
</evidence>
<keyword evidence="3" id="KW-0963">Cytoplasm</keyword>
<comment type="similarity">
    <text evidence="2">Belongs to the TUBGCP family.</text>
</comment>
<reference evidence="7" key="1">
    <citation type="submission" date="2019-10" db="EMBL/GenBank/DDBJ databases">
        <authorList>
            <person name="Nor Muhammad N."/>
        </authorList>
    </citation>
    <scope>NUCLEOTIDE SEQUENCE</scope>
</reference>
<dbReference type="GO" id="GO:0043015">
    <property type="term" value="F:gamma-tubulin binding"/>
    <property type="evidence" value="ECO:0007669"/>
    <property type="project" value="InterPro"/>
</dbReference>
<evidence type="ECO:0000256" key="2">
    <source>
        <dbReference type="ARBA" id="ARBA00010337"/>
    </source>
</evidence>
<dbReference type="Pfam" id="PF04130">
    <property type="entry name" value="GCP_C_terminal"/>
    <property type="match status" value="1"/>
</dbReference>
<comment type="subcellular location">
    <subcellularLocation>
        <location evidence="1">Cytoplasm</location>
        <location evidence="1">Cytoskeleton</location>
    </subcellularLocation>
</comment>
<dbReference type="GO" id="GO:0005874">
    <property type="term" value="C:microtubule"/>
    <property type="evidence" value="ECO:0007669"/>
    <property type="project" value="UniProtKB-KW"/>
</dbReference>
<evidence type="ECO:0000259" key="6">
    <source>
        <dbReference type="Pfam" id="PF04130"/>
    </source>
</evidence>
<dbReference type="Gene3D" id="1.20.120.1900">
    <property type="entry name" value="Gamma-tubulin complex, C-terminal domain"/>
    <property type="match status" value="1"/>
</dbReference>
<feature type="domain" description="Gamma tubulin complex component C-terminal" evidence="6">
    <location>
        <begin position="3"/>
        <end position="188"/>
    </location>
</feature>
<dbReference type="InterPro" id="IPR042241">
    <property type="entry name" value="GCP_C_sf"/>
</dbReference>
<keyword evidence="5" id="KW-0206">Cytoskeleton</keyword>
<sequence>MAVSSYVYDVAIGSNMDTLLARLAAAASPELTISTSSGSNDPNARSLHSEAGAGTFADVFSLGEYHSRVLDDVLSSCLLRSGQKAVGDILRQCMECVLELGVLAGELKDGNLEEYEAAPLLEDLWARFRTKMTMFVKVLKALVEKEADGAGVVLSDIPLHMMQGARRVSGTTANLHQLLLRLNMSEWWTRKDNPNPSS</sequence>
<dbReference type="GO" id="GO:0000930">
    <property type="term" value="C:gamma-tubulin complex"/>
    <property type="evidence" value="ECO:0007669"/>
    <property type="project" value="UniProtKB-ARBA"/>
</dbReference>
<dbReference type="GO" id="GO:0007020">
    <property type="term" value="P:microtubule nucleation"/>
    <property type="evidence" value="ECO:0007669"/>
    <property type="project" value="UniProtKB-ARBA"/>
</dbReference>